<evidence type="ECO:0000313" key="3">
    <source>
        <dbReference type="Proteomes" id="UP000218209"/>
    </source>
</evidence>
<feature type="transmembrane region" description="Helical" evidence="1">
    <location>
        <begin position="42"/>
        <end position="62"/>
    </location>
</feature>
<reference evidence="2 3" key="1">
    <citation type="submission" date="2017-03" db="EMBL/GenBank/DDBJ databases">
        <title>WGS assembly of Porphyra umbilicalis.</title>
        <authorList>
            <person name="Brawley S.H."/>
            <person name="Blouin N.A."/>
            <person name="Ficko-Blean E."/>
            <person name="Wheeler G.L."/>
            <person name="Lohr M."/>
            <person name="Goodson H.V."/>
            <person name="Jenkins J.W."/>
            <person name="Blaby-Haas C.E."/>
            <person name="Helliwell K.E."/>
            <person name="Chan C."/>
            <person name="Marriage T."/>
            <person name="Bhattacharya D."/>
            <person name="Klein A.S."/>
            <person name="Badis Y."/>
            <person name="Brodie J."/>
            <person name="Cao Y."/>
            <person name="Collen J."/>
            <person name="Dittami S.M."/>
            <person name="Gachon C.M."/>
            <person name="Green B.R."/>
            <person name="Karpowicz S."/>
            <person name="Kim J.W."/>
            <person name="Kudahl U."/>
            <person name="Lin S."/>
            <person name="Michel G."/>
            <person name="Mittag M."/>
            <person name="Olson B.J."/>
            <person name="Pangilinan J."/>
            <person name="Peng Y."/>
            <person name="Qiu H."/>
            <person name="Shu S."/>
            <person name="Singer J.T."/>
            <person name="Smith A.G."/>
            <person name="Sprecher B.N."/>
            <person name="Wagner V."/>
            <person name="Wang W."/>
            <person name="Wang Z.-Y."/>
            <person name="Yan J."/>
            <person name="Yarish C."/>
            <person name="Zoeuner-Riek S."/>
            <person name="Zhuang Y."/>
            <person name="Zou Y."/>
            <person name="Lindquist E.A."/>
            <person name="Grimwood J."/>
            <person name="Barry K."/>
            <person name="Rokhsar D.S."/>
            <person name="Schmutz J."/>
            <person name="Stiller J.W."/>
            <person name="Grossman A.R."/>
            <person name="Prochnik S.E."/>
        </authorList>
    </citation>
    <scope>NUCLEOTIDE SEQUENCE [LARGE SCALE GENOMIC DNA]</scope>
    <source>
        <strain evidence="2">4086291</strain>
    </source>
</reference>
<gene>
    <name evidence="2" type="ORF">BU14_2915s0001</name>
</gene>
<dbReference type="GO" id="GO:0070072">
    <property type="term" value="P:vacuolar proton-transporting V-type ATPase complex assembly"/>
    <property type="evidence" value="ECO:0007669"/>
    <property type="project" value="InterPro"/>
</dbReference>
<protein>
    <submittedName>
        <fullName evidence="2">Uncharacterized protein</fullName>
    </submittedName>
</protein>
<evidence type="ECO:0000313" key="2">
    <source>
        <dbReference type="EMBL" id="OSX68374.1"/>
    </source>
</evidence>
<dbReference type="InterPro" id="IPR013945">
    <property type="entry name" value="Pkr1"/>
</dbReference>
<accession>A0A1X6NID0</accession>
<dbReference type="Pfam" id="PF08636">
    <property type="entry name" value="Pkr1"/>
    <property type="match status" value="1"/>
</dbReference>
<keyword evidence="1" id="KW-0472">Membrane</keyword>
<dbReference type="AlphaFoldDB" id="A0A1X6NID0"/>
<evidence type="ECO:0000256" key="1">
    <source>
        <dbReference type="SAM" id="Phobius"/>
    </source>
</evidence>
<dbReference type="OrthoDB" id="5543at2759"/>
<sequence>MATPAAMAPASPPPSATAEPAPGVLWLPSVFQPGVANHTHLVLQVILLALNAFLGYCAVVGVNRPHYEIMFLLSLGLTGSYVWYVAALRGAPAEAGGCPSAASRPAPGHATRPSTALANCATDIRRPRRRARSACGERPPSLVCPHAPALLSSVSTFAGPLWRSA</sequence>
<keyword evidence="3" id="KW-1185">Reference proteome</keyword>
<feature type="transmembrane region" description="Helical" evidence="1">
    <location>
        <begin position="69"/>
        <end position="86"/>
    </location>
</feature>
<keyword evidence="1" id="KW-1133">Transmembrane helix</keyword>
<keyword evidence="1" id="KW-0812">Transmembrane</keyword>
<dbReference type="EMBL" id="KV920646">
    <property type="protein sequence ID" value="OSX68374.1"/>
    <property type="molecule type" value="Genomic_DNA"/>
</dbReference>
<name>A0A1X6NID0_PORUM</name>
<proteinExistence type="predicted"/>
<organism evidence="2 3">
    <name type="scientific">Porphyra umbilicalis</name>
    <name type="common">Purple laver</name>
    <name type="synonym">Red alga</name>
    <dbReference type="NCBI Taxonomy" id="2786"/>
    <lineage>
        <taxon>Eukaryota</taxon>
        <taxon>Rhodophyta</taxon>
        <taxon>Bangiophyceae</taxon>
        <taxon>Bangiales</taxon>
        <taxon>Bangiaceae</taxon>
        <taxon>Porphyra</taxon>
    </lineage>
</organism>
<dbReference type="Proteomes" id="UP000218209">
    <property type="component" value="Unassembled WGS sequence"/>
</dbReference>
<feature type="non-terminal residue" evidence="2">
    <location>
        <position position="165"/>
    </location>
</feature>